<feature type="binding site" evidence="4">
    <location>
        <position position="149"/>
    </location>
    <ligand>
        <name>substrate</name>
    </ligand>
</feature>
<name>A0A292YE59_9BACT</name>
<keyword evidence="8" id="KW-1185">Reference proteome</keyword>
<dbReference type="PANTHER" id="PTHR32308:SF1">
    <property type="entry name" value="HPCH_HPAI ALDOLASE_CITRATE LYASE DOMAIN-CONTAINING PROTEIN"/>
    <property type="match status" value="1"/>
</dbReference>
<reference evidence="7 8" key="1">
    <citation type="journal article" date="2017" name="Syst. Appl. Microbiol.">
        <title>Lebetimonas natsushimae sp. nov., a novel strictly anaerobic, moderately thermophilic chemoautotroph isolated from a deep-sea hydrothermal vent polychaete nest in the Mid-Okinawa Trough.</title>
        <authorList>
            <person name="Nagata R."/>
            <person name="Takaki Y."/>
            <person name="Tame A."/>
            <person name="Nunoura T."/>
            <person name="Muto H."/>
            <person name="Mino S."/>
            <person name="Sawayama S."/>
            <person name="Takai K."/>
            <person name="Nakagawa S."/>
        </authorList>
    </citation>
    <scope>NUCLEOTIDE SEQUENCE [LARGE SCALE GENOMIC DNA]</scope>
    <source>
        <strain evidence="7 8">HS1857</strain>
    </source>
</reference>
<dbReference type="OrthoDB" id="9800547at2"/>
<protein>
    <submittedName>
        <fullName evidence="7">Citrate lyase subunit beta/citryl-CoA lyase</fullName>
        <ecNumber evidence="7">4.1.3.34</ecNumber>
    </submittedName>
</protein>
<dbReference type="Pfam" id="PF03328">
    <property type="entry name" value="HpcH_HpaI"/>
    <property type="match status" value="1"/>
</dbReference>
<feature type="domain" description="HpcH/HpaI aldolase/citrate lyase" evidence="6">
    <location>
        <begin position="38"/>
        <end position="245"/>
    </location>
</feature>
<dbReference type="Proteomes" id="UP000217944">
    <property type="component" value="Unassembled WGS sequence"/>
</dbReference>
<comment type="cofactor">
    <cofactor evidence="1">
        <name>Mg(2+)</name>
        <dbReference type="ChEBI" id="CHEBI:18420"/>
    </cofactor>
</comment>
<dbReference type="InterPro" id="IPR040442">
    <property type="entry name" value="Pyrv_kinase-like_dom_sf"/>
</dbReference>
<evidence type="ECO:0000256" key="2">
    <source>
        <dbReference type="ARBA" id="ARBA00022723"/>
    </source>
</evidence>
<keyword evidence="2 5" id="KW-0479">Metal-binding</keyword>
<evidence type="ECO:0000313" key="8">
    <source>
        <dbReference type="Proteomes" id="UP000217944"/>
    </source>
</evidence>
<dbReference type="Gene3D" id="3.20.20.60">
    <property type="entry name" value="Phosphoenolpyruvate-binding domains"/>
    <property type="match status" value="1"/>
</dbReference>
<sequence>MIFENIEELEEIVKNNDIKKASNLIGNKKLKTTKTKKRSALMVSGHNVKHLNKIDEIKADIVILNLEDGVPREKKEIAKIMIAVFLSNTEYLNKEVIIRINPLDEGGKEEIKFLDRFSFDGFRIPKIKDTEDIDDVSIITDKEIHASIETKEAFFNLTEFTHPRLTAFYIGIYDLLNSLNLSHSIIDHNNPLIHYILSIFSLKSRYIEKTPIGFVYQQYKDLDGFTKWCALQKNLGLQGVGCITPKQAEIANKIFNDDLEFAKIIVERFESTGSFTIDGLYVDEPIYKNYLALLNK</sequence>
<dbReference type="InterPro" id="IPR011206">
    <property type="entry name" value="Citrate_lyase_beta/mcl1/mcl2"/>
</dbReference>
<evidence type="ECO:0000256" key="1">
    <source>
        <dbReference type="ARBA" id="ARBA00001946"/>
    </source>
</evidence>
<evidence type="ECO:0000256" key="3">
    <source>
        <dbReference type="ARBA" id="ARBA00022842"/>
    </source>
</evidence>
<dbReference type="AlphaFoldDB" id="A0A292YE59"/>
<dbReference type="InterPro" id="IPR015813">
    <property type="entry name" value="Pyrv/PenolPyrv_kinase-like_dom"/>
</dbReference>
<feature type="binding site" evidence="5">
    <location>
        <position position="174"/>
    </location>
    <ligand>
        <name>Mg(2+)</name>
        <dbReference type="ChEBI" id="CHEBI:18420"/>
    </ligand>
</feature>
<evidence type="ECO:0000256" key="5">
    <source>
        <dbReference type="PIRSR" id="PIRSR015582-2"/>
    </source>
</evidence>
<accession>A0A292YE59</accession>
<feature type="binding site" evidence="5">
    <location>
        <position position="149"/>
    </location>
    <ligand>
        <name>Mg(2+)</name>
        <dbReference type="ChEBI" id="CHEBI:18420"/>
    </ligand>
</feature>
<keyword evidence="3 5" id="KW-0460">Magnesium</keyword>
<comment type="caution">
    <text evidence="7">The sequence shown here is derived from an EMBL/GenBank/DDBJ whole genome shotgun (WGS) entry which is preliminary data.</text>
</comment>
<dbReference type="GO" id="GO:0008816">
    <property type="term" value="F:citryl-CoA lyase activity"/>
    <property type="evidence" value="ECO:0007669"/>
    <property type="project" value="UniProtKB-EC"/>
</dbReference>
<dbReference type="EC" id="4.1.3.34" evidence="7"/>
<dbReference type="SUPFAM" id="SSF51621">
    <property type="entry name" value="Phosphoenolpyruvate/pyruvate domain"/>
    <property type="match status" value="1"/>
</dbReference>
<dbReference type="PANTHER" id="PTHR32308">
    <property type="entry name" value="LYASE BETA SUBUNIT, PUTATIVE (AFU_ORTHOLOGUE AFUA_4G13030)-RELATED"/>
    <property type="match status" value="1"/>
</dbReference>
<proteinExistence type="predicted"/>
<evidence type="ECO:0000256" key="4">
    <source>
        <dbReference type="PIRSR" id="PIRSR015582-1"/>
    </source>
</evidence>
<feature type="binding site" evidence="4">
    <location>
        <position position="99"/>
    </location>
    <ligand>
        <name>substrate</name>
    </ligand>
</feature>
<keyword evidence="7" id="KW-0456">Lyase</keyword>
<dbReference type="InterPro" id="IPR005000">
    <property type="entry name" value="Aldolase/citrate-lyase_domain"/>
</dbReference>
<evidence type="ECO:0000313" key="7">
    <source>
        <dbReference type="EMBL" id="GAX87424.1"/>
    </source>
</evidence>
<organism evidence="7 8">
    <name type="scientific">Lebetimonas natsushimae</name>
    <dbReference type="NCBI Taxonomy" id="1936991"/>
    <lineage>
        <taxon>Bacteria</taxon>
        <taxon>Pseudomonadati</taxon>
        <taxon>Campylobacterota</taxon>
        <taxon>Epsilonproteobacteria</taxon>
        <taxon>Nautiliales</taxon>
        <taxon>Nautiliaceae</taxon>
        <taxon>Lebetimonas</taxon>
    </lineage>
</organism>
<dbReference type="PIRSF" id="PIRSF015582">
    <property type="entry name" value="Cit_lyase_B"/>
    <property type="match status" value="1"/>
</dbReference>
<dbReference type="RefSeq" id="WP_096258561.1">
    <property type="nucleotide sequence ID" value="NZ_BDME01000001.1"/>
</dbReference>
<gene>
    <name evidence="7" type="ORF">LNAT_P0720</name>
</gene>
<evidence type="ECO:0000259" key="6">
    <source>
        <dbReference type="Pfam" id="PF03328"/>
    </source>
</evidence>
<dbReference type="GO" id="GO:0006107">
    <property type="term" value="P:oxaloacetate metabolic process"/>
    <property type="evidence" value="ECO:0007669"/>
    <property type="project" value="TreeGrafter"/>
</dbReference>
<dbReference type="EMBL" id="BDME01000001">
    <property type="protein sequence ID" value="GAX87424.1"/>
    <property type="molecule type" value="Genomic_DNA"/>
</dbReference>
<dbReference type="GO" id="GO:0000287">
    <property type="term" value="F:magnesium ion binding"/>
    <property type="evidence" value="ECO:0007669"/>
    <property type="project" value="TreeGrafter"/>
</dbReference>